<dbReference type="EMBL" id="JASBWR010000010">
    <property type="protein sequence ID" value="KAJ9110890.1"/>
    <property type="molecule type" value="Genomic_DNA"/>
</dbReference>
<evidence type="ECO:0000313" key="1">
    <source>
        <dbReference type="EMBL" id="KAJ9110890.1"/>
    </source>
</evidence>
<organism evidence="1 2">
    <name type="scientific">Naganishia cerealis</name>
    <dbReference type="NCBI Taxonomy" id="610337"/>
    <lineage>
        <taxon>Eukaryota</taxon>
        <taxon>Fungi</taxon>
        <taxon>Dikarya</taxon>
        <taxon>Basidiomycota</taxon>
        <taxon>Agaricomycotina</taxon>
        <taxon>Tremellomycetes</taxon>
        <taxon>Filobasidiales</taxon>
        <taxon>Filobasidiaceae</taxon>
        <taxon>Naganishia</taxon>
    </lineage>
</organism>
<name>A0ACC2WGI0_9TREE</name>
<sequence length="358" mass="40599">MLFQSRGDSFSSAGSLPSRNPSRYRNRSRRTTTPSLGSGAGSVTSPWNASSGSFNGSDRNGAYPHPSVASPSRTLHSKTRFPSGSSSRGSSIISRTTRNGGPSAINLYSISESEEINDQFKNFLREISSWSGPVRQSFWQQQLDDKPLSPDTERLQDKRDIEVLLRHAGKAEKRLKETLSKMHELEEANSALSENNQSLSNENKNLRRELIDTLSTLDSMLVQSKTPKAEIIQSVGSVSEETDDGSLNGSTFYSTTSRVSSGPEEEEEKLRREAGLRNFRWVPKRLRVNFSRRRPKPRYHGHSQHPTVPAQYLEGQRQRYKRLAKTRWRNPRIEDRLARMVPKAIIRRRDVPFLSRKI</sequence>
<keyword evidence="2" id="KW-1185">Reference proteome</keyword>
<accession>A0ACC2WGI0</accession>
<proteinExistence type="predicted"/>
<protein>
    <submittedName>
        <fullName evidence="1">Uncharacterized protein</fullName>
    </submittedName>
</protein>
<comment type="caution">
    <text evidence="1">The sequence shown here is derived from an EMBL/GenBank/DDBJ whole genome shotgun (WGS) entry which is preliminary data.</text>
</comment>
<dbReference type="Proteomes" id="UP001241377">
    <property type="component" value="Unassembled WGS sequence"/>
</dbReference>
<evidence type="ECO:0000313" key="2">
    <source>
        <dbReference type="Proteomes" id="UP001241377"/>
    </source>
</evidence>
<gene>
    <name evidence="1" type="ORF">QFC19_001399</name>
</gene>
<reference evidence="1" key="1">
    <citation type="submission" date="2023-04" db="EMBL/GenBank/DDBJ databases">
        <title>Draft Genome sequencing of Naganishia species isolated from polar environments using Oxford Nanopore Technology.</title>
        <authorList>
            <person name="Leo P."/>
            <person name="Venkateswaran K."/>
        </authorList>
    </citation>
    <scope>NUCLEOTIDE SEQUENCE</scope>
    <source>
        <strain evidence="1">MNA-CCFEE 5261</strain>
    </source>
</reference>